<feature type="region of interest" description="Disordered" evidence="15">
    <location>
        <begin position="334"/>
        <end position="359"/>
    </location>
</feature>
<comment type="subunit">
    <text evidence="13">Interacts (via SH3 domain) with PEX14 (via SH3-binding motif); forming the PEX13-PEX14 docking complex.</text>
</comment>
<keyword evidence="18" id="KW-1185">Reference proteome</keyword>
<dbReference type="SMART" id="SM00326">
    <property type="entry name" value="SH3"/>
    <property type="match status" value="1"/>
</dbReference>
<dbReference type="PROSITE" id="PS50002">
    <property type="entry name" value="SH3"/>
    <property type="match status" value="1"/>
</dbReference>
<proteinExistence type="inferred from homology"/>
<evidence type="ECO:0000256" key="13">
    <source>
        <dbReference type="ARBA" id="ARBA00065871"/>
    </source>
</evidence>
<keyword evidence="6" id="KW-0653">Protein transport</keyword>
<evidence type="ECO:0000256" key="11">
    <source>
        <dbReference type="ARBA" id="ARBA00029693"/>
    </source>
</evidence>
<evidence type="ECO:0000256" key="10">
    <source>
        <dbReference type="ARBA" id="ARBA00023140"/>
    </source>
</evidence>
<evidence type="ECO:0000256" key="3">
    <source>
        <dbReference type="ARBA" id="ARBA00022443"/>
    </source>
</evidence>
<dbReference type="OrthoDB" id="10037838at2759"/>
<evidence type="ECO:0000256" key="12">
    <source>
        <dbReference type="ARBA" id="ARBA00034535"/>
    </source>
</evidence>
<evidence type="ECO:0000256" key="1">
    <source>
        <dbReference type="ARBA" id="ARBA00004549"/>
    </source>
</evidence>
<protein>
    <recommendedName>
        <fullName evidence="12">Peroxisomal membrane protein PEX13</fullName>
    </recommendedName>
    <alternativeName>
        <fullName evidence="11">Peroxin-13</fullName>
    </alternativeName>
</protein>
<keyword evidence="10" id="KW-0576">Peroxisome</keyword>
<comment type="subcellular location">
    <subcellularLocation>
        <location evidence="1">Peroxisome membrane</location>
        <topology evidence="1">Single-pass membrane protein</topology>
    </subcellularLocation>
</comment>
<dbReference type="SUPFAM" id="SSF50044">
    <property type="entry name" value="SH3-domain"/>
    <property type="match status" value="1"/>
</dbReference>
<sequence>MSPYGYGSMGSSYGSYGSMGSYGSSLYGSRLGGMGGMYGSSYSSPYGMSGYGMSGYGTGIGGVGGVPNGMVSSITQSTESTFQLIESIIGTFAGFSQMLESFYYATHNSFFTMITVAEQFKVLKDGLGSALGIVAVMGFLKKCLAKLKLIKEKKLLSADEFISFERNMRVPDSGDKTPKKNDGISLKPLLIFLCCAFGMPLLMKKLVTAMAKKQQERQQQLLGQQQLQQQQQQHQVPSSQQQQQQQLLQPSQSPIDINKMEFARALYDFVPENEDMELKLNKGDLVAILSKTDALGKESSWWRCRSRDGRLGFAPYNYLEIIKKSVIKEKTQETNKAEKLQKSTETTLTNKANEKKTAY</sequence>
<evidence type="ECO:0000256" key="7">
    <source>
        <dbReference type="ARBA" id="ARBA00022989"/>
    </source>
</evidence>
<organism evidence="17 18">
    <name type="scientific">Ambrosiozyma monospora</name>
    <name type="common">Yeast</name>
    <name type="synonym">Endomycopsis monosporus</name>
    <dbReference type="NCBI Taxonomy" id="43982"/>
    <lineage>
        <taxon>Eukaryota</taxon>
        <taxon>Fungi</taxon>
        <taxon>Dikarya</taxon>
        <taxon>Ascomycota</taxon>
        <taxon>Saccharomycotina</taxon>
        <taxon>Pichiomycetes</taxon>
        <taxon>Pichiales</taxon>
        <taxon>Pichiaceae</taxon>
        <taxon>Ambrosiozyma</taxon>
    </lineage>
</organism>
<evidence type="ECO:0000259" key="16">
    <source>
        <dbReference type="PROSITE" id="PS50002"/>
    </source>
</evidence>
<dbReference type="GO" id="GO:0016560">
    <property type="term" value="P:protein import into peroxisome matrix, docking"/>
    <property type="evidence" value="ECO:0007669"/>
    <property type="project" value="InterPro"/>
</dbReference>
<dbReference type="GO" id="GO:1990429">
    <property type="term" value="C:peroxisomal importomer complex"/>
    <property type="evidence" value="ECO:0007669"/>
    <property type="project" value="TreeGrafter"/>
</dbReference>
<evidence type="ECO:0000256" key="5">
    <source>
        <dbReference type="ARBA" id="ARBA00022692"/>
    </source>
</evidence>
<dbReference type="Gene3D" id="2.30.30.40">
    <property type="entry name" value="SH3 Domains"/>
    <property type="match status" value="1"/>
</dbReference>
<keyword evidence="3 14" id="KW-0728">SH3 domain</keyword>
<keyword evidence="9" id="KW-0472">Membrane</keyword>
<evidence type="ECO:0000256" key="2">
    <source>
        <dbReference type="ARBA" id="ARBA00006033"/>
    </source>
</evidence>
<dbReference type="Pfam" id="PF00018">
    <property type="entry name" value="SH3_1"/>
    <property type="match status" value="1"/>
</dbReference>
<evidence type="ECO:0000256" key="4">
    <source>
        <dbReference type="ARBA" id="ARBA00022448"/>
    </source>
</evidence>
<accession>A0A9W7DDJ8</accession>
<name>A0A9W7DDJ8_AMBMO</name>
<dbReference type="PANTHER" id="PTHR19332:SF1">
    <property type="entry name" value="PEROXISOMAL MEMBRANE PROTEIN PEX13"/>
    <property type="match status" value="1"/>
</dbReference>
<keyword evidence="8" id="KW-0811">Translocation</keyword>
<comment type="similarity">
    <text evidence="2">Belongs to the peroxin-13 family.</text>
</comment>
<dbReference type="GO" id="GO:0005778">
    <property type="term" value="C:peroxisomal membrane"/>
    <property type="evidence" value="ECO:0007669"/>
    <property type="project" value="UniProtKB-SubCell"/>
</dbReference>
<evidence type="ECO:0000256" key="8">
    <source>
        <dbReference type="ARBA" id="ARBA00023010"/>
    </source>
</evidence>
<dbReference type="InterPro" id="IPR001452">
    <property type="entry name" value="SH3_domain"/>
</dbReference>
<dbReference type="PRINTS" id="PR00452">
    <property type="entry name" value="SH3DOMAIN"/>
</dbReference>
<keyword evidence="7" id="KW-1133">Transmembrane helix</keyword>
<reference evidence="17" key="1">
    <citation type="submission" date="2023-04" db="EMBL/GenBank/DDBJ databases">
        <title>Ambrosiozyma monospora NBRC 1965.</title>
        <authorList>
            <person name="Ichikawa N."/>
            <person name="Sato H."/>
            <person name="Tonouchi N."/>
        </authorList>
    </citation>
    <scope>NUCLEOTIDE SEQUENCE</scope>
    <source>
        <strain evidence="17">NBRC 1965</strain>
    </source>
</reference>
<gene>
    <name evidence="17" type="ORF">Amon01_000117500</name>
</gene>
<feature type="domain" description="SH3" evidence="16">
    <location>
        <begin position="258"/>
        <end position="324"/>
    </location>
</feature>
<dbReference type="InterPro" id="IPR007223">
    <property type="entry name" value="Peroxin-13_N"/>
</dbReference>
<dbReference type="InterPro" id="IPR035463">
    <property type="entry name" value="Pex13"/>
</dbReference>
<dbReference type="Proteomes" id="UP001165063">
    <property type="component" value="Unassembled WGS sequence"/>
</dbReference>
<evidence type="ECO:0000256" key="15">
    <source>
        <dbReference type="SAM" id="MobiDB-lite"/>
    </source>
</evidence>
<keyword evidence="4" id="KW-0813">Transport</keyword>
<dbReference type="AlphaFoldDB" id="A0A9W7DDJ8"/>
<evidence type="ECO:0000313" key="18">
    <source>
        <dbReference type="Proteomes" id="UP001165063"/>
    </source>
</evidence>
<evidence type="ECO:0000313" key="17">
    <source>
        <dbReference type="EMBL" id="GMG20357.1"/>
    </source>
</evidence>
<dbReference type="Pfam" id="PF04088">
    <property type="entry name" value="Peroxin-13_N"/>
    <property type="match status" value="1"/>
</dbReference>
<evidence type="ECO:0000256" key="6">
    <source>
        <dbReference type="ARBA" id="ARBA00022927"/>
    </source>
</evidence>
<dbReference type="CDD" id="cd11771">
    <property type="entry name" value="SH3_Pex13p_fungal"/>
    <property type="match status" value="1"/>
</dbReference>
<dbReference type="PANTHER" id="PTHR19332">
    <property type="entry name" value="PEROXISOMAL MEMBRANE PROTEIN PEX13"/>
    <property type="match status" value="1"/>
</dbReference>
<feature type="region of interest" description="Disordered" evidence="15">
    <location>
        <begin position="231"/>
        <end position="250"/>
    </location>
</feature>
<dbReference type="EMBL" id="BSXU01000350">
    <property type="protein sequence ID" value="GMG20357.1"/>
    <property type="molecule type" value="Genomic_DNA"/>
</dbReference>
<evidence type="ECO:0000256" key="9">
    <source>
        <dbReference type="ARBA" id="ARBA00023136"/>
    </source>
</evidence>
<dbReference type="FunFam" id="2.30.30.40:FF:000128">
    <property type="entry name" value="Peroxisomal membrane protein (Pex13)"/>
    <property type="match status" value="1"/>
</dbReference>
<dbReference type="InterPro" id="IPR036028">
    <property type="entry name" value="SH3-like_dom_sf"/>
</dbReference>
<evidence type="ECO:0000256" key="14">
    <source>
        <dbReference type="PROSITE-ProRule" id="PRU00192"/>
    </source>
</evidence>
<keyword evidence="5" id="KW-0812">Transmembrane</keyword>
<comment type="caution">
    <text evidence="17">The sequence shown here is derived from an EMBL/GenBank/DDBJ whole genome shotgun (WGS) entry which is preliminary data.</text>
</comment>